<reference evidence="3 4" key="1">
    <citation type="journal article" date="2016" name="Nat. Commun.">
        <title>Thousands of microbial genomes shed light on interconnected biogeochemical processes in an aquifer system.</title>
        <authorList>
            <person name="Anantharaman K."/>
            <person name="Brown C.T."/>
            <person name="Hug L.A."/>
            <person name="Sharon I."/>
            <person name="Castelle C.J."/>
            <person name="Probst A.J."/>
            <person name="Thomas B.C."/>
            <person name="Singh A."/>
            <person name="Wilkins M.J."/>
            <person name="Karaoz U."/>
            <person name="Brodie E.L."/>
            <person name="Williams K.H."/>
            <person name="Hubbard S.S."/>
            <person name="Banfield J.F."/>
        </authorList>
    </citation>
    <scope>NUCLEOTIDE SEQUENCE [LARGE SCALE GENOMIC DNA]</scope>
</reference>
<dbReference type="Gene3D" id="3.30.300.20">
    <property type="match status" value="1"/>
</dbReference>
<accession>A0A1G2R785</accession>
<name>A0A1G2R785_9BACT</name>
<dbReference type="Pfam" id="PF02033">
    <property type="entry name" value="RBFA"/>
    <property type="match status" value="1"/>
</dbReference>
<dbReference type="InterPro" id="IPR015946">
    <property type="entry name" value="KH_dom-like_a/b"/>
</dbReference>
<organism evidence="3 4">
    <name type="scientific">Candidatus Wildermuthbacteria bacterium RIFCSPHIGHO2_02_FULL_47_17</name>
    <dbReference type="NCBI Taxonomy" id="1802452"/>
    <lineage>
        <taxon>Bacteria</taxon>
        <taxon>Candidatus Wildermuthiibacteriota</taxon>
    </lineage>
</organism>
<comment type="subcellular location">
    <subcellularLocation>
        <location evidence="2">Cytoplasm</location>
    </subcellularLocation>
</comment>
<dbReference type="NCBIfam" id="TIGR00082">
    <property type="entry name" value="rbfA"/>
    <property type="match status" value="1"/>
</dbReference>
<dbReference type="GO" id="GO:0043024">
    <property type="term" value="F:ribosomal small subunit binding"/>
    <property type="evidence" value="ECO:0007669"/>
    <property type="project" value="TreeGrafter"/>
</dbReference>
<comment type="similarity">
    <text evidence="2">Belongs to the RbfA family.</text>
</comment>
<comment type="subunit">
    <text evidence="2">Monomer. Binds 30S ribosomal subunits, but not 50S ribosomal subunits or 70S ribosomes.</text>
</comment>
<protein>
    <recommendedName>
        <fullName evidence="2">Ribosome-binding factor A</fullName>
    </recommendedName>
</protein>
<dbReference type="InterPro" id="IPR023799">
    <property type="entry name" value="RbfA_dom_sf"/>
</dbReference>
<dbReference type="EMBL" id="MHTX01000030">
    <property type="protein sequence ID" value="OHA67961.1"/>
    <property type="molecule type" value="Genomic_DNA"/>
</dbReference>
<dbReference type="PANTHER" id="PTHR33515:SF1">
    <property type="entry name" value="RIBOSOME-BINDING FACTOR A, CHLOROPLASTIC-RELATED"/>
    <property type="match status" value="1"/>
</dbReference>
<dbReference type="GO" id="GO:0005829">
    <property type="term" value="C:cytosol"/>
    <property type="evidence" value="ECO:0007669"/>
    <property type="project" value="TreeGrafter"/>
</dbReference>
<dbReference type="PANTHER" id="PTHR33515">
    <property type="entry name" value="RIBOSOME-BINDING FACTOR A, CHLOROPLASTIC-RELATED"/>
    <property type="match status" value="1"/>
</dbReference>
<sequence length="114" mass="13235">MSSKRILRVNELIKKELNGIIIREIEALPDVFITITRVDCSPDLRQAKVYISVIPDSRFQKVFRQLLANVAELQHLLNLRLRMRPVPKVVFAEEKTTKDAAKIEQLLKEIKKDV</sequence>
<proteinExistence type="inferred from homology"/>
<keyword evidence="1 2" id="KW-0690">Ribosome biogenesis</keyword>
<evidence type="ECO:0000313" key="3">
    <source>
        <dbReference type="EMBL" id="OHA67961.1"/>
    </source>
</evidence>
<comment type="function">
    <text evidence="2">One of several proteins that assist in the late maturation steps of the functional core of the 30S ribosomal subunit. Associates with free 30S ribosomal subunits (but not with 30S subunits that are part of 70S ribosomes or polysomes). Required for efficient processing of 16S rRNA. May interact with the 5'-terminal helix region of 16S rRNA.</text>
</comment>
<dbReference type="GO" id="GO:0030490">
    <property type="term" value="P:maturation of SSU-rRNA"/>
    <property type="evidence" value="ECO:0007669"/>
    <property type="project" value="UniProtKB-UniRule"/>
</dbReference>
<evidence type="ECO:0000313" key="4">
    <source>
        <dbReference type="Proteomes" id="UP000179258"/>
    </source>
</evidence>
<evidence type="ECO:0000256" key="2">
    <source>
        <dbReference type="HAMAP-Rule" id="MF_00003"/>
    </source>
</evidence>
<dbReference type="Proteomes" id="UP000179258">
    <property type="component" value="Unassembled WGS sequence"/>
</dbReference>
<gene>
    <name evidence="2" type="primary">rbfA</name>
    <name evidence="3" type="ORF">A3D59_02940</name>
</gene>
<dbReference type="AlphaFoldDB" id="A0A1G2R785"/>
<comment type="caution">
    <text evidence="3">The sequence shown here is derived from an EMBL/GenBank/DDBJ whole genome shotgun (WGS) entry which is preliminary data.</text>
</comment>
<evidence type="ECO:0000256" key="1">
    <source>
        <dbReference type="ARBA" id="ARBA00022517"/>
    </source>
</evidence>
<dbReference type="InterPro" id="IPR000238">
    <property type="entry name" value="RbfA"/>
</dbReference>
<dbReference type="HAMAP" id="MF_00003">
    <property type="entry name" value="RbfA"/>
    <property type="match status" value="1"/>
</dbReference>
<keyword evidence="2" id="KW-0963">Cytoplasm</keyword>
<dbReference type="SUPFAM" id="SSF89919">
    <property type="entry name" value="Ribosome-binding factor A, RbfA"/>
    <property type="match status" value="1"/>
</dbReference>